<feature type="domain" description="DUF4340" evidence="1">
    <location>
        <begin position="70"/>
        <end position="193"/>
    </location>
</feature>
<dbReference type="KEGG" id="min:Minf_0412"/>
<dbReference type="eggNOG" id="ENOG5032VJ4">
    <property type="taxonomic scope" value="Bacteria"/>
</dbReference>
<dbReference type="Proteomes" id="UP000009149">
    <property type="component" value="Chromosome"/>
</dbReference>
<gene>
    <name evidence="2" type="ordered locus">Minf_0412</name>
</gene>
<dbReference type="STRING" id="481448.Minf_0412"/>
<dbReference type="Pfam" id="PF14238">
    <property type="entry name" value="DUF4340"/>
    <property type="match status" value="2"/>
</dbReference>
<dbReference type="InterPro" id="IPR025641">
    <property type="entry name" value="DUF4340"/>
</dbReference>
<feature type="domain" description="DUF4340" evidence="1">
    <location>
        <begin position="215"/>
        <end position="399"/>
    </location>
</feature>
<dbReference type="EMBL" id="CP000975">
    <property type="protein sequence ID" value="ACD82470.1"/>
    <property type="molecule type" value="Genomic_DNA"/>
</dbReference>
<reference evidence="2 3" key="1">
    <citation type="journal article" date="2008" name="Biol. Direct">
        <title>Complete genome sequence of the extremely acidophilic methanotroph isolate V4, Methylacidiphilum infernorum, a representative of the bacterial phylum Verrucomicrobia.</title>
        <authorList>
            <person name="Hou S."/>
            <person name="Makarova K.S."/>
            <person name="Saw J.H."/>
            <person name="Senin P."/>
            <person name="Ly B.V."/>
            <person name="Zhou Z."/>
            <person name="Ren Y."/>
            <person name="Wang J."/>
            <person name="Galperin M.Y."/>
            <person name="Omelchenko M.V."/>
            <person name="Wolf Y.I."/>
            <person name="Yutin N."/>
            <person name="Koonin E.V."/>
            <person name="Stott M.B."/>
            <person name="Mountain B.W."/>
            <person name="Crowe M.A."/>
            <person name="Smirnova A.V."/>
            <person name="Dunfield P.F."/>
            <person name="Feng L."/>
            <person name="Wang L."/>
            <person name="Alam M."/>
        </authorList>
    </citation>
    <scope>NUCLEOTIDE SEQUENCE [LARGE SCALE GENOMIC DNA]</scope>
    <source>
        <strain evidence="3">Isolate V4</strain>
    </source>
</reference>
<proteinExistence type="predicted"/>
<dbReference type="AlphaFoldDB" id="B3DYU8"/>
<evidence type="ECO:0000259" key="1">
    <source>
        <dbReference type="Pfam" id="PF14238"/>
    </source>
</evidence>
<protein>
    <recommendedName>
        <fullName evidence="1">DUF4340 domain-containing protein</fullName>
    </recommendedName>
</protein>
<evidence type="ECO:0000313" key="3">
    <source>
        <dbReference type="Proteomes" id="UP000009149"/>
    </source>
</evidence>
<dbReference type="RefSeq" id="WP_012462752.1">
    <property type="nucleotide sequence ID" value="NC_010794.1"/>
</dbReference>
<organism evidence="2 3">
    <name type="scientific">Methylacidiphilum infernorum (isolate V4)</name>
    <name type="common">Methylokorus infernorum (strain V4)</name>
    <dbReference type="NCBI Taxonomy" id="481448"/>
    <lineage>
        <taxon>Bacteria</taxon>
        <taxon>Pseudomonadati</taxon>
        <taxon>Verrucomicrobiota</taxon>
        <taxon>Methylacidiphilae</taxon>
        <taxon>Methylacidiphilales</taxon>
        <taxon>Methylacidiphilaceae</taxon>
        <taxon>Methylacidiphilum (ex Ratnadevi et al. 2023)</taxon>
    </lineage>
</organism>
<name>B3DYU8_METI4</name>
<dbReference type="OrthoDB" id="9768524at2"/>
<sequence>MKNFRSTLVLFIIAALLIGYISLFDKKIKSTEERQRTENELFHVEASDINWLQIKSQSETVVLEKKDNQWKITSPIHVDADERTIDRYLVDLQYLEIRREIPQTELPKEDILKQWGFSNPSLEISFKTSKGKYDLIVGRKTAVSELVYARTSLGSNAPVYLISSSIADSLKKGLDDLRSRVVFHFNPFSVEKCGIRQMSGPSFSDYAVLKKGKQWEIQKPVLARADSTKLEQWFNDLLSLRIDKFVSDDGSNLNQYGLDSPRYQIWVGQSGKKDEDKLLVGNSLSSNSKQVYAKMAANNSVFILETDMINRLVQNFLDIRDRHVFPAFSEEQVDKIGFQGKNLKLFYIKKGGDWQSEETEKGLANKTKIKDFIETLRNLESQEIKQEQMEIKVYGLDNPEEKIEIEFNPGITMDKGQKVELYLGKVENGLIYAKNSIEPFVYTLKEEFTKSLPKTPWDWKDLSVMQLDPQEITQWDVSSALQSFSVKRKEGKLIATGMADTDEEKLKDGLEYLSHLKAVRWIGPQGTELSKPQVKITVHAKKNYILLIGPSLPSGGRMALIEGNPLAFELEESIFRVLTSPQKNPSTLQEAKPQALR</sequence>
<evidence type="ECO:0000313" key="2">
    <source>
        <dbReference type="EMBL" id="ACD82470.1"/>
    </source>
</evidence>
<accession>B3DYU8</accession>
<dbReference type="HOGENOM" id="CLU_456953_0_0_0"/>